<dbReference type="InterPro" id="IPR003010">
    <property type="entry name" value="C-N_Hydrolase"/>
</dbReference>
<comment type="similarity">
    <text evidence="1">Belongs to the carbon-nitrogen hydrolase superfamily. BTD/VNN family.</text>
</comment>
<evidence type="ECO:0000259" key="4">
    <source>
        <dbReference type="PROSITE" id="PS50263"/>
    </source>
</evidence>
<accession>W8CDA0</accession>
<dbReference type="InterPro" id="IPR040154">
    <property type="entry name" value="Biotinidase/VNN"/>
</dbReference>
<dbReference type="OrthoDB" id="10250282at2759"/>
<protein>
    <submittedName>
        <fullName evidence="5">Vanin-like protein 1</fullName>
    </submittedName>
</protein>
<feature type="chain" id="PRO_5004907186" evidence="3">
    <location>
        <begin position="26"/>
        <end position="547"/>
    </location>
</feature>
<evidence type="ECO:0000256" key="2">
    <source>
        <dbReference type="ARBA" id="ARBA00022801"/>
    </source>
</evidence>
<dbReference type="AlphaFoldDB" id="W8CDA0"/>
<dbReference type="SUPFAM" id="SSF56317">
    <property type="entry name" value="Carbon-nitrogen hydrolase"/>
    <property type="match status" value="1"/>
</dbReference>
<feature type="signal peptide" evidence="3">
    <location>
        <begin position="1"/>
        <end position="25"/>
    </location>
</feature>
<organism evidence="5">
    <name type="scientific">Ceratitis capitata</name>
    <name type="common">Mediterranean fruit fly</name>
    <name type="synonym">Tephritis capitata</name>
    <dbReference type="NCBI Taxonomy" id="7213"/>
    <lineage>
        <taxon>Eukaryota</taxon>
        <taxon>Metazoa</taxon>
        <taxon>Ecdysozoa</taxon>
        <taxon>Arthropoda</taxon>
        <taxon>Hexapoda</taxon>
        <taxon>Insecta</taxon>
        <taxon>Pterygota</taxon>
        <taxon>Neoptera</taxon>
        <taxon>Endopterygota</taxon>
        <taxon>Diptera</taxon>
        <taxon>Brachycera</taxon>
        <taxon>Muscomorpha</taxon>
        <taxon>Tephritoidea</taxon>
        <taxon>Tephritidae</taxon>
        <taxon>Ceratitis</taxon>
        <taxon>Ceratitis</taxon>
    </lineage>
</organism>
<dbReference type="Pfam" id="PF00795">
    <property type="entry name" value="CN_hydrolase"/>
    <property type="match status" value="1"/>
</dbReference>
<proteinExistence type="evidence at transcript level"/>
<sequence>MSAVPRLSWILCCLAIVCGPQRTSQHSLPTDPTYNAGVVEFIPGQGKGRSKVNEALPRMKAIIESEATSNLDILIFPEFVLNDYTFRTYVPDPALRISPCEVPNYDWFLTELSCAARSRQLYVVVNLMEKVFCANDTTIVGRCDASGLNTYNTNVVFDRQGHVISRYRKSHLYRYEWYNVNVLPKPELATFTTDFGVTFGHFICFDMLYWEPAKVLLHERGITDIIYPTYWFSELPFLTAVQLQEGWAFANDVNLLAADASKPSGQNGGSGIYAGQLGRLNATITEVPTTQLLTAAVPKRAFRQSYQPAPVIQPAFVPQIVTPRLTKFDLLRDYNIDIATTLLLPANFTYVNETVCYDSNFCCHFQAARTPVANSAGYVSYRYRLAAFSGQHATHQRVDPAELQFCAVFACTNEALYTCGLIFPAEITVGNQYYFSALNVSASFPQRPRRLIMPTTVDGSLMPLPVHTYDWQSSERNVTTTVSLSLSYPKHDILTFGLWCNYYTDLVSSHNFDPLLPPAEGMNSSASRLASAWILSTSLLLTALRQL</sequence>
<keyword evidence="2" id="KW-0378">Hydrolase</keyword>
<dbReference type="PANTHER" id="PTHR10609">
    <property type="entry name" value="BIOTINIDASE-RELATED"/>
    <property type="match status" value="1"/>
</dbReference>
<feature type="domain" description="CN hydrolase" evidence="4">
    <location>
        <begin position="34"/>
        <end position="299"/>
    </location>
</feature>
<dbReference type="Gene3D" id="3.60.110.10">
    <property type="entry name" value="Carbon-nitrogen hydrolase"/>
    <property type="match status" value="1"/>
</dbReference>
<reference evidence="5" key="2">
    <citation type="journal article" date="2014" name="BMC Genomics">
        <title>A genomic perspective to assessing quality of mass-reared SIT flies used in Mediterranean fruit fly (Ceratitis capitata) eradication in California.</title>
        <authorList>
            <person name="Calla B."/>
            <person name="Hall B."/>
            <person name="Hou S."/>
            <person name="Geib S.M."/>
        </authorList>
    </citation>
    <scope>NUCLEOTIDE SEQUENCE</scope>
</reference>
<dbReference type="InterPro" id="IPR036526">
    <property type="entry name" value="C-N_Hydrolase_sf"/>
</dbReference>
<dbReference type="GO" id="GO:0016787">
    <property type="term" value="F:hydrolase activity"/>
    <property type="evidence" value="ECO:0007669"/>
    <property type="project" value="UniProtKB-KW"/>
</dbReference>
<evidence type="ECO:0000313" key="5">
    <source>
        <dbReference type="EMBL" id="JAC04245.1"/>
    </source>
</evidence>
<dbReference type="PROSITE" id="PS50263">
    <property type="entry name" value="CN_HYDROLASE"/>
    <property type="match status" value="1"/>
</dbReference>
<evidence type="ECO:0000256" key="3">
    <source>
        <dbReference type="SAM" id="SignalP"/>
    </source>
</evidence>
<name>W8CDA0_CERCA</name>
<dbReference type="Pfam" id="PF19018">
    <property type="entry name" value="Vanin_C"/>
    <property type="match status" value="1"/>
</dbReference>
<gene>
    <name evidence="5" type="primary">VNNL1</name>
</gene>
<evidence type="ECO:0000256" key="1">
    <source>
        <dbReference type="ARBA" id="ARBA00008225"/>
    </source>
</evidence>
<keyword evidence="3" id="KW-0732">Signal</keyword>
<dbReference type="PANTHER" id="PTHR10609:SF14">
    <property type="entry name" value="BIOTINIDASE"/>
    <property type="match status" value="1"/>
</dbReference>
<dbReference type="EMBL" id="GAMC01002311">
    <property type="protein sequence ID" value="JAC04245.1"/>
    <property type="molecule type" value="mRNA"/>
</dbReference>
<reference evidence="5" key="1">
    <citation type="submission" date="2013-07" db="EMBL/GenBank/DDBJ databases">
        <authorList>
            <person name="Geib S."/>
        </authorList>
    </citation>
    <scope>NUCLEOTIDE SEQUENCE</scope>
</reference>
<dbReference type="InterPro" id="IPR043957">
    <property type="entry name" value="Vanin_C"/>
</dbReference>